<organism evidence="1 2">
    <name type="scientific">Hymenolepis diminuta</name>
    <name type="common">Rat tapeworm</name>
    <dbReference type="NCBI Taxonomy" id="6216"/>
    <lineage>
        <taxon>Eukaryota</taxon>
        <taxon>Metazoa</taxon>
        <taxon>Spiralia</taxon>
        <taxon>Lophotrochozoa</taxon>
        <taxon>Platyhelminthes</taxon>
        <taxon>Cestoda</taxon>
        <taxon>Eucestoda</taxon>
        <taxon>Cyclophyllidea</taxon>
        <taxon>Hymenolepididae</taxon>
        <taxon>Hymenolepis</taxon>
    </lineage>
</organism>
<evidence type="ECO:0000313" key="2">
    <source>
        <dbReference type="Proteomes" id="UP000321570"/>
    </source>
</evidence>
<accession>A0A564Z3Y6</accession>
<proteinExistence type="predicted"/>
<evidence type="ECO:0000313" key="1">
    <source>
        <dbReference type="EMBL" id="VUZ53693.1"/>
    </source>
</evidence>
<dbReference type="AlphaFoldDB" id="A0A564Z3Y6"/>
<dbReference type="EMBL" id="CABIJS010000566">
    <property type="protein sequence ID" value="VUZ53693.1"/>
    <property type="molecule type" value="Genomic_DNA"/>
</dbReference>
<reference evidence="1 2" key="1">
    <citation type="submission" date="2019-07" db="EMBL/GenBank/DDBJ databases">
        <authorList>
            <person name="Jastrzebski P J."/>
            <person name="Paukszto L."/>
            <person name="Jastrzebski P J."/>
        </authorList>
    </citation>
    <scope>NUCLEOTIDE SEQUENCE [LARGE SCALE GENOMIC DNA]</scope>
    <source>
        <strain evidence="1 2">WMS-il1</strain>
    </source>
</reference>
<protein>
    <submittedName>
        <fullName evidence="1">Uncharacterized protein</fullName>
    </submittedName>
</protein>
<keyword evidence="2" id="KW-1185">Reference proteome</keyword>
<sequence length="82" mass="9423">MTHNPRLPCRFPPFYNSLVSHKKHIRAHVITHPYPRDSHRPIFVFHSTYVCQLPTPTLPPHLSSSAHSPISLSLISNPLWLP</sequence>
<name>A0A564Z3Y6_HYMDI</name>
<gene>
    <name evidence="1" type="ORF">WMSIL1_LOCUS12021</name>
</gene>
<dbReference type="Proteomes" id="UP000321570">
    <property type="component" value="Unassembled WGS sequence"/>
</dbReference>